<feature type="domain" description="Flavodoxin-like" evidence="6">
    <location>
        <begin position="80"/>
        <end position="217"/>
    </location>
</feature>
<feature type="transmembrane region" description="Helical" evidence="5">
    <location>
        <begin position="44"/>
        <end position="65"/>
    </location>
</feature>
<dbReference type="Gene3D" id="3.40.50.80">
    <property type="entry name" value="Nucleotide-binding domain of ferredoxin-NADP reductase (FNR) module"/>
    <property type="match status" value="1"/>
</dbReference>
<organism evidence="8 9">
    <name type="scientific">Stenotrophomonas panacihumi</name>
    <dbReference type="NCBI Taxonomy" id="676599"/>
    <lineage>
        <taxon>Bacteria</taxon>
        <taxon>Pseudomonadati</taxon>
        <taxon>Pseudomonadota</taxon>
        <taxon>Gammaproteobacteria</taxon>
        <taxon>Lysobacterales</taxon>
        <taxon>Lysobacteraceae</taxon>
        <taxon>Stenotrophomonas</taxon>
    </lineage>
</organism>
<dbReference type="GO" id="GO:0050660">
    <property type="term" value="F:flavin adenine dinucleotide binding"/>
    <property type="evidence" value="ECO:0007669"/>
    <property type="project" value="TreeGrafter"/>
</dbReference>
<dbReference type="SUPFAM" id="SSF63380">
    <property type="entry name" value="Riboflavin synthase domain-like"/>
    <property type="match status" value="1"/>
</dbReference>
<dbReference type="CDD" id="cd06200">
    <property type="entry name" value="SiR_like1"/>
    <property type="match status" value="1"/>
</dbReference>
<dbReference type="EMBL" id="LLXU01000049">
    <property type="protein sequence ID" value="KRG46973.1"/>
    <property type="molecule type" value="Genomic_DNA"/>
</dbReference>
<evidence type="ECO:0000313" key="8">
    <source>
        <dbReference type="EMBL" id="KRG46973.1"/>
    </source>
</evidence>
<evidence type="ECO:0000313" key="9">
    <source>
        <dbReference type="Proteomes" id="UP000051802"/>
    </source>
</evidence>
<keyword evidence="5" id="KW-0812">Transmembrane</keyword>
<dbReference type="InterPro" id="IPR017938">
    <property type="entry name" value="Riboflavin_synthase-like_b-brl"/>
</dbReference>
<sequence length="531" mass="57975">MSAQSSWRTWLGNAAVMGLLALAGGLLLRLHGDADWWPGAAMAWQWQAAAGSVLAYAALCLAIAWRARGPRVKAGDDAPLIVAWASQTGFAAELAERSVDALRAGGVAAQSVPLQSLDAKTLRAAERVLFVVSTTGEGDPPDHALAFLRQTQPQVEALPRLRYGLLALGDRSYDDFCAFGRQLDEWLSHRGAHALFDRVEVDNADPGTLRHWQYLLGQLGDGTAQADWERPQYQAWRLQAREQTNPGCDHGAVFRISLQPADGTWPTWQAGDIAEIGPRHGDTTVARFLAANHLDGGRLVHGEPLRDWVARSQWQEATDAPLEDWVYRLQPLPHREYSIASIPAERRLDLLVRRQLGADGQPGLGSGWLCEHAKVGGTIALRLRASPGFHAPETNRPLILIGNGTGIAGLRAHLAERIAAGDTHNWLLFGERHAAHDNHFADDLRRWQAAGEIGRLDMVYSRDGGEHRYVQDALAAAANDLGAWIATGASLYVCGSLRGMAPAVDAVLEQVLGSDVRERLLAEGRYRRDVY</sequence>
<dbReference type="Pfam" id="PF00175">
    <property type="entry name" value="NAD_binding_1"/>
    <property type="match status" value="1"/>
</dbReference>
<dbReference type="InterPro" id="IPR008254">
    <property type="entry name" value="Flavodoxin/NO_synth"/>
</dbReference>
<keyword evidence="5" id="KW-0472">Membrane</keyword>
<keyword evidence="2" id="KW-0288">FMN</keyword>
<dbReference type="Gene3D" id="2.40.30.10">
    <property type="entry name" value="Translation factors"/>
    <property type="match status" value="1"/>
</dbReference>
<evidence type="ECO:0000256" key="5">
    <source>
        <dbReference type="SAM" id="Phobius"/>
    </source>
</evidence>
<feature type="transmembrane region" description="Helical" evidence="5">
    <location>
        <begin position="12"/>
        <end position="32"/>
    </location>
</feature>
<dbReference type="SUPFAM" id="SSF52343">
    <property type="entry name" value="Ferredoxin reductase-like, C-terminal NADP-linked domain"/>
    <property type="match status" value="1"/>
</dbReference>
<dbReference type="PANTHER" id="PTHR19384">
    <property type="entry name" value="NITRIC OXIDE SYNTHASE-RELATED"/>
    <property type="match status" value="1"/>
</dbReference>
<dbReference type="InterPro" id="IPR029039">
    <property type="entry name" value="Flavoprotein-like_sf"/>
</dbReference>
<evidence type="ECO:0000256" key="3">
    <source>
        <dbReference type="ARBA" id="ARBA00022982"/>
    </source>
</evidence>
<dbReference type="PROSITE" id="PS51384">
    <property type="entry name" value="FAD_FR"/>
    <property type="match status" value="1"/>
</dbReference>
<dbReference type="PRINTS" id="PR00369">
    <property type="entry name" value="FLAVODOXIN"/>
</dbReference>
<protein>
    <recommendedName>
        <fullName evidence="4">NADPH--hemoprotein reductase</fullName>
        <ecNumber evidence="4">1.6.2.4</ecNumber>
    </recommendedName>
</protein>
<reference evidence="8 9" key="1">
    <citation type="submission" date="2015-10" db="EMBL/GenBank/DDBJ databases">
        <title>Genome sequencing and analysis of members of genus Stenotrophomonas.</title>
        <authorList>
            <person name="Patil P.P."/>
            <person name="Midha S."/>
            <person name="Patil P.B."/>
        </authorList>
    </citation>
    <scope>NUCLEOTIDE SEQUENCE [LARGE SCALE GENOMIC DNA]</scope>
    <source>
        <strain evidence="8 9">JCM 16536</strain>
    </source>
</reference>
<evidence type="ECO:0000259" key="6">
    <source>
        <dbReference type="PROSITE" id="PS50902"/>
    </source>
</evidence>
<keyword evidence="3" id="KW-0249">Electron transport</keyword>
<dbReference type="GO" id="GO:0010181">
    <property type="term" value="F:FMN binding"/>
    <property type="evidence" value="ECO:0007669"/>
    <property type="project" value="InterPro"/>
</dbReference>
<keyword evidence="1" id="KW-0285">Flavoprotein</keyword>
<name>A0A0R0ANZ3_9GAMM</name>
<proteinExistence type="predicted"/>
<evidence type="ECO:0000256" key="2">
    <source>
        <dbReference type="ARBA" id="ARBA00022643"/>
    </source>
</evidence>
<dbReference type="AlphaFoldDB" id="A0A0R0ANZ3"/>
<dbReference type="GO" id="GO:0005829">
    <property type="term" value="C:cytosol"/>
    <property type="evidence" value="ECO:0007669"/>
    <property type="project" value="TreeGrafter"/>
</dbReference>
<dbReference type="InterPro" id="IPR017927">
    <property type="entry name" value="FAD-bd_FR_type"/>
</dbReference>
<dbReference type="PROSITE" id="PS50902">
    <property type="entry name" value="FLAVODOXIN_LIKE"/>
    <property type="match status" value="1"/>
</dbReference>
<dbReference type="InterPro" id="IPR001709">
    <property type="entry name" value="Flavoprot_Pyr_Nucl_cyt_Rdtase"/>
</dbReference>
<gene>
    <name evidence="8" type="ORF">ARC20_03780</name>
</gene>
<evidence type="ECO:0000256" key="4">
    <source>
        <dbReference type="ARBA" id="ARBA00023797"/>
    </source>
</evidence>
<keyword evidence="9" id="KW-1185">Reference proteome</keyword>
<keyword evidence="5" id="KW-1133">Transmembrane helix</keyword>
<dbReference type="InterPro" id="IPR039261">
    <property type="entry name" value="FNR_nucleotide-bd"/>
</dbReference>
<dbReference type="GO" id="GO:0003958">
    <property type="term" value="F:NADPH-hemoprotein reductase activity"/>
    <property type="evidence" value="ECO:0007669"/>
    <property type="project" value="UniProtKB-EC"/>
</dbReference>
<dbReference type="STRING" id="676599.ARC20_03780"/>
<dbReference type="SUPFAM" id="SSF52218">
    <property type="entry name" value="Flavoproteins"/>
    <property type="match status" value="1"/>
</dbReference>
<dbReference type="Pfam" id="PF00258">
    <property type="entry name" value="Flavodoxin_1"/>
    <property type="match status" value="1"/>
</dbReference>
<dbReference type="Gene3D" id="3.40.50.360">
    <property type="match status" value="1"/>
</dbReference>
<evidence type="ECO:0000259" key="7">
    <source>
        <dbReference type="PROSITE" id="PS51384"/>
    </source>
</evidence>
<dbReference type="OrthoDB" id="9816402at2"/>
<dbReference type="InterPro" id="IPR001433">
    <property type="entry name" value="OxRdtase_FAD/NAD-bd"/>
</dbReference>
<evidence type="ECO:0000256" key="1">
    <source>
        <dbReference type="ARBA" id="ARBA00022630"/>
    </source>
</evidence>
<accession>A0A0R0ANZ3</accession>
<dbReference type="Proteomes" id="UP000051802">
    <property type="component" value="Unassembled WGS sequence"/>
</dbReference>
<dbReference type="RefSeq" id="WP_057643748.1">
    <property type="nucleotide sequence ID" value="NZ_LLXU01000049.1"/>
</dbReference>
<feature type="domain" description="FAD-binding FR-type" evidence="7">
    <location>
        <begin position="231"/>
        <end position="392"/>
    </location>
</feature>
<dbReference type="EC" id="1.6.2.4" evidence="4"/>
<dbReference type="PANTHER" id="PTHR19384:SF17">
    <property type="entry name" value="NADPH--CYTOCHROME P450 REDUCTASE"/>
    <property type="match status" value="1"/>
</dbReference>
<keyword evidence="3" id="KW-0813">Transport</keyword>
<comment type="caution">
    <text evidence="8">The sequence shown here is derived from an EMBL/GenBank/DDBJ whole genome shotgun (WGS) entry which is preliminary data.</text>
</comment>
<dbReference type="PRINTS" id="PR00371">
    <property type="entry name" value="FPNCR"/>
</dbReference>
<dbReference type="InterPro" id="IPR001094">
    <property type="entry name" value="Flavdoxin-like"/>
</dbReference>